<evidence type="ECO:0000313" key="2">
    <source>
        <dbReference type="Proteomes" id="UP001165101"/>
    </source>
</evidence>
<organism evidence="1 2">
    <name type="scientific">Candida boidinii</name>
    <name type="common">Yeast</name>
    <dbReference type="NCBI Taxonomy" id="5477"/>
    <lineage>
        <taxon>Eukaryota</taxon>
        <taxon>Fungi</taxon>
        <taxon>Dikarya</taxon>
        <taxon>Ascomycota</taxon>
        <taxon>Saccharomycotina</taxon>
        <taxon>Pichiomycetes</taxon>
        <taxon>Pichiales</taxon>
        <taxon>Pichiaceae</taxon>
        <taxon>Ogataea</taxon>
        <taxon>Ogataea/Candida clade</taxon>
    </lineage>
</organism>
<name>A0ACB5TRJ8_CANBO</name>
<protein>
    <submittedName>
        <fullName evidence="1">Unnamed protein product</fullName>
    </submittedName>
</protein>
<gene>
    <name evidence="1" type="ORF">Cboi01_000324900</name>
</gene>
<sequence>MAQGVPVPLSGQNGVLVSVNSPVDSYTLDEIFNGLKSKDSMRRRKAATDLRTHFVSVSRDFVSSEQLSMYNNIINKRIFDLANSHNTSEQLGSIAAIDSLLELITKRSEELSLPQNGLSTAEENANMITRYANYLRRLIPSIDLTIMRRATETLGKLAIPGGSLTSELVEFEYKRSYEWLVTDRVDNFKKHAAVLIINSLAVNAPGALFPFIKDFPKIHGLTQFITRLIIQLKKQLQEIIYLYQISLQRMYMVQYWL</sequence>
<dbReference type="EMBL" id="BSXV01001719">
    <property type="protein sequence ID" value="GME93728.1"/>
    <property type="molecule type" value="Genomic_DNA"/>
</dbReference>
<accession>A0ACB5TRJ8</accession>
<keyword evidence="2" id="KW-1185">Reference proteome</keyword>
<comment type="caution">
    <text evidence="1">The sequence shown here is derived from an EMBL/GenBank/DDBJ whole genome shotgun (WGS) entry which is preliminary data.</text>
</comment>
<reference evidence="1" key="1">
    <citation type="submission" date="2023-04" db="EMBL/GenBank/DDBJ databases">
        <title>Candida boidinii NBRC 1967.</title>
        <authorList>
            <person name="Ichikawa N."/>
            <person name="Sato H."/>
            <person name="Tonouchi N."/>
        </authorList>
    </citation>
    <scope>NUCLEOTIDE SEQUENCE</scope>
    <source>
        <strain evidence="1">NBRC 1967</strain>
    </source>
</reference>
<proteinExistence type="predicted"/>
<evidence type="ECO:0000313" key="1">
    <source>
        <dbReference type="EMBL" id="GME93728.1"/>
    </source>
</evidence>
<dbReference type="Proteomes" id="UP001165101">
    <property type="component" value="Unassembled WGS sequence"/>
</dbReference>